<evidence type="ECO:0000313" key="1">
    <source>
        <dbReference type="EMBL" id="MDC3422804.1"/>
    </source>
</evidence>
<dbReference type="EMBL" id="JAMQJZ010000030">
    <property type="protein sequence ID" value="MDC3422804.1"/>
    <property type="molecule type" value="Genomic_DNA"/>
</dbReference>
<reference evidence="1" key="1">
    <citation type="submission" date="2022-06" db="EMBL/GenBank/DDBJ databases">
        <title>Aquibacillus sp. a new bacterium isolated from soil saline samples.</title>
        <authorList>
            <person name="Galisteo C."/>
            <person name="De La Haba R."/>
            <person name="Sanchez-Porro C."/>
            <person name="Ventosa A."/>
        </authorList>
    </citation>
    <scope>NUCLEOTIDE SEQUENCE</scope>
    <source>
        <strain evidence="1">JCM 12387</strain>
    </source>
</reference>
<sequence length="103" mass="12105">MIESLPASYSALESEPEILQYVLYQILQPLITDGSITMYFQELKELCINYMYDKTDEGHMMDLDQELYMKDQAFLLASLVTHFDAYQKKIVLSNLFLGIRFFK</sequence>
<name>A0A9X3WSU8_9BACI</name>
<proteinExistence type="predicted"/>
<comment type="caution">
    <text evidence="1">The sequence shown here is derived from an EMBL/GenBank/DDBJ whole genome shotgun (WGS) entry which is preliminary data.</text>
</comment>
<dbReference type="Proteomes" id="UP001145072">
    <property type="component" value="Unassembled WGS sequence"/>
</dbReference>
<protein>
    <submittedName>
        <fullName evidence="1">Uncharacterized protein</fullName>
    </submittedName>
</protein>
<organism evidence="1 2">
    <name type="scientific">Aquibacillus koreensis</name>
    <dbReference type="NCBI Taxonomy" id="279446"/>
    <lineage>
        <taxon>Bacteria</taxon>
        <taxon>Bacillati</taxon>
        <taxon>Bacillota</taxon>
        <taxon>Bacilli</taxon>
        <taxon>Bacillales</taxon>
        <taxon>Bacillaceae</taxon>
        <taxon>Aquibacillus</taxon>
    </lineage>
</organism>
<dbReference type="RefSeq" id="WP_259869215.1">
    <property type="nucleotide sequence ID" value="NZ_JAMQJZ010000030.1"/>
</dbReference>
<gene>
    <name evidence="1" type="ORF">NC661_20895</name>
</gene>
<keyword evidence="2" id="KW-1185">Reference proteome</keyword>
<evidence type="ECO:0000313" key="2">
    <source>
        <dbReference type="Proteomes" id="UP001145072"/>
    </source>
</evidence>
<accession>A0A9X3WSU8</accession>
<dbReference type="AlphaFoldDB" id="A0A9X3WSU8"/>